<dbReference type="CDD" id="cd01574">
    <property type="entry name" value="PBP1_LacI"/>
    <property type="match status" value="1"/>
</dbReference>
<evidence type="ECO:0000256" key="4">
    <source>
        <dbReference type="SAM" id="MobiDB-lite"/>
    </source>
</evidence>
<accession>A0A285HM78</accession>
<dbReference type="RefSeq" id="WP_097320374.1">
    <property type="nucleotide sequence ID" value="NZ_OBDY01000005.1"/>
</dbReference>
<feature type="region of interest" description="Disordered" evidence="4">
    <location>
        <begin position="265"/>
        <end position="284"/>
    </location>
</feature>
<evidence type="ECO:0000256" key="3">
    <source>
        <dbReference type="ARBA" id="ARBA00023163"/>
    </source>
</evidence>
<organism evidence="6 7">
    <name type="scientific">Paractinoplanes atraurantiacus</name>
    <dbReference type="NCBI Taxonomy" id="1036182"/>
    <lineage>
        <taxon>Bacteria</taxon>
        <taxon>Bacillati</taxon>
        <taxon>Actinomycetota</taxon>
        <taxon>Actinomycetes</taxon>
        <taxon>Micromonosporales</taxon>
        <taxon>Micromonosporaceae</taxon>
        <taxon>Paractinoplanes</taxon>
    </lineage>
</organism>
<feature type="domain" description="Transcriptional regulator LacI/GalR-like sensor" evidence="5">
    <location>
        <begin position="110"/>
        <end position="262"/>
    </location>
</feature>
<evidence type="ECO:0000313" key="6">
    <source>
        <dbReference type="EMBL" id="SNY36832.1"/>
    </source>
</evidence>
<dbReference type="EMBL" id="OBDY01000005">
    <property type="protein sequence ID" value="SNY36832.1"/>
    <property type="molecule type" value="Genomic_DNA"/>
</dbReference>
<dbReference type="OrthoDB" id="9785139at2"/>
<name>A0A285HM78_9ACTN</name>
<dbReference type="InterPro" id="IPR046335">
    <property type="entry name" value="LacI/GalR-like_sensor"/>
</dbReference>
<keyword evidence="3" id="KW-0804">Transcription</keyword>
<evidence type="ECO:0000259" key="5">
    <source>
        <dbReference type="Pfam" id="PF13377"/>
    </source>
</evidence>
<dbReference type="Gene3D" id="3.40.50.2300">
    <property type="match status" value="2"/>
</dbReference>
<dbReference type="InterPro" id="IPR028082">
    <property type="entry name" value="Peripla_BP_I"/>
</dbReference>
<feature type="compositionally biased region" description="Low complexity" evidence="4">
    <location>
        <begin position="271"/>
        <end position="284"/>
    </location>
</feature>
<dbReference type="GO" id="GO:0000976">
    <property type="term" value="F:transcription cis-regulatory region binding"/>
    <property type="evidence" value="ECO:0007669"/>
    <property type="project" value="TreeGrafter"/>
</dbReference>
<proteinExistence type="predicted"/>
<dbReference type="PANTHER" id="PTHR30146">
    <property type="entry name" value="LACI-RELATED TRANSCRIPTIONAL REPRESSOR"/>
    <property type="match status" value="1"/>
</dbReference>
<keyword evidence="2 6" id="KW-0238">DNA-binding</keyword>
<gene>
    <name evidence="6" type="ORF">SAMN05421748_1055</name>
</gene>
<evidence type="ECO:0000256" key="2">
    <source>
        <dbReference type="ARBA" id="ARBA00023125"/>
    </source>
</evidence>
<dbReference type="PANTHER" id="PTHR30146:SF109">
    <property type="entry name" value="HTH-TYPE TRANSCRIPTIONAL REGULATOR GALS"/>
    <property type="match status" value="1"/>
</dbReference>
<keyword evidence="1" id="KW-0805">Transcription regulation</keyword>
<dbReference type="AlphaFoldDB" id="A0A285HM78"/>
<protein>
    <submittedName>
        <fullName evidence="6">DNA-binding transcriptional regulator, LacI/PurR family</fullName>
    </submittedName>
</protein>
<keyword evidence="7" id="KW-1185">Reference proteome</keyword>
<sequence length="284" mass="29406">MTVIGVVAQNSMLYGPSSMVQAIGDAAFDAGLAVSVGHVADYGAEAYEVVRRLVGQDVAGLIVVAPVAAAADLLAAVPSGLPVVTVDGLPQWRTANVAVDQYAGGLLATRHLLAHGHRTVWHVAGPEQWHGSRAREAGWRAALAAAGVEAPPVVRAAWSAESGYRCGQALAADPEVTAVFAANDDIAIGLIRALAEHGRSVPGDVSVVGFDDVPEAGYTHPGLTTVRQEFAEVGRESVRLLLGARRPESVQLRPTLVPRGTVRHRVKVRSRGPAGSTPGSSGPL</sequence>
<dbReference type="SUPFAM" id="SSF53822">
    <property type="entry name" value="Periplasmic binding protein-like I"/>
    <property type="match status" value="1"/>
</dbReference>
<reference evidence="6 7" key="1">
    <citation type="submission" date="2017-09" db="EMBL/GenBank/DDBJ databases">
        <authorList>
            <person name="Ehlers B."/>
            <person name="Leendertz F.H."/>
        </authorList>
    </citation>
    <scope>NUCLEOTIDE SEQUENCE [LARGE SCALE GENOMIC DNA]</scope>
    <source>
        <strain evidence="6 7">CGMCC 4.6857</strain>
    </source>
</reference>
<dbReference type="GO" id="GO:0003700">
    <property type="term" value="F:DNA-binding transcription factor activity"/>
    <property type="evidence" value="ECO:0007669"/>
    <property type="project" value="TreeGrafter"/>
</dbReference>
<dbReference type="Proteomes" id="UP000219612">
    <property type="component" value="Unassembled WGS sequence"/>
</dbReference>
<dbReference type="Pfam" id="PF13377">
    <property type="entry name" value="Peripla_BP_3"/>
    <property type="match status" value="1"/>
</dbReference>
<evidence type="ECO:0000313" key="7">
    <source>
        <dbReference type="Proteomes" id="UP000219612"/>
    </source>
</evidence>
<evidence type="ECO:0000256" key="1">
    <source>
        <dbReference type="ARBA" id="ARBA00023015"/>
    </source>
</evidence>